<evidence type="ECO:0008006" key="4">
    <source>
        <dbReference type="Google" id="ProtNLM"/>
    </source>
</evidence>
<dbReference type="STRING" id="633697.EubceDRAFT1_2759"/>
<organism evidence="2 3">
    <name type="scientific">Eubacterium cellulosolvens (strain ATCC 43171 / JCM 9499 / 6)</name>
    <name type="common">Cillobacterium cellulosolvens</name>
    <dbReference type="NCBI Taxonomy" id="633697"/>
    <lineage>
        <taxon>Bacteria</taxon>
        <taxon>Bacillati</taxon>
        <taxon>Bacillota</taxon>
        <taxon>Clostridia</taxon>
        <taxon>Eubacteriales</taxon>
        <taxon>Eubacteriaceae</taxon>
        <taxon>Eubacterium</taxon>
    </lineage>
</organism>
<feature type="transmembrane region" description="Helical" evidence="1">
    <location>
        <begin position="152"/>
        <end position="172"/>
    </location>
</feature>
<keyword evidence="1" id="KW-1133">Transmembrane helix</keyword>
<dbReference type="OrthoDB" id="1958001at2"/>
<evidence type="ECO:0000256" key="1">
    <source>
        <dbReference type="SAM" id="Phobius"/>
    </source>
</evidence>
<dbReference type="EMBL" id="CM001487">
    <property type="protein sequence ID" value="EIM58460.1"/>
    <property type="molecule type" value="Genomic_DNA"/>
</dbReference>
<sequence length="259" mass="28352">MFCMHCGKELPGAEASKFCPYCGASLTQENGCNGSSGTNGSVGLSKGINLSVDNIDVIRRYVFWLALFISTIGIFLPLLKVEEMIVLIVNEETMSLFELFKKYIEYQGHEYNSYGGVFFMAILISLPMFVALVLGCTSIWQALLVKNDQKAYEFASGAAIANFVGIVFLWIGSMVIHPDNYSSYSSVTLSSTVFLSIAASIITYVLASVLARKRSQRMGETATCCSGKKICNRCGEIVLIGMKCPNCGSEDVRYIGEEK</sequence>
<accession>I5AXD7</accession>
<feature type="transmembrane region" description="Helical" evidence="1">
    <location>
        <begin position="117"/>
        <end position="140"/>
    </location>
</feature>
<feature type="transmembrane region" description="Helical" evidence="1">
    <location>
        <begin position="61"/>
        <end position="79"/>
    </location>
</feature>
<name>I5AXD7_EUBC6</name>
<feature type="transmembrane region" description="Helical" evidence="1">
    <location>
        <begin position="192"/>
        <end position="211"/>
    </location>
</feature>
<protein>
    <recommendedName>
        <fullName evidence="4">Zinc-ribbon domain-containing protein</fullName>
    </recommendedName>
</protein>
<evidence type="ECO:0000313" key="3">
    <source>
        <dbReference type="Proteomes" id="UP000005753"/>
    </source>
</evidence>
<gene>
    <name evidence="2" type="ORF">EubceDRAFT1_2759</name>
</gene>
<reference evidence="2 3" key="2">
    <citation type="submission" date="2012-02" db="EMBL/GenBank/DDBJ databases">
        <title>Improved High-Quality Draft sequence of Eubacterium cellulosolvens 6.</title>
        <authorList>
            <consortium name="US DOE Joint Genome Institute"/>
            <person name="Lucas S."/>
            <person name="Han J."/>
            <person name="Lapidus A."/>
            <person name="Cheng J.-F."/>
            <person name="Goodwin L."/>
            <person name="Pitluck S."/>
            <person name="Peters L."/>
            <person name="Mikhailova N."/>
            <person name="Gu W."/>
            <person name="Detter J.C."/>
            <person name="Han C."/>
            <person name="Tapia R."/>
            <person name="Land M."/>
            <person name="Hauser L."/>
            <person name="Kyrpides N."/>
            <person name="Ivanova N."/>
            <person name="Pagani I."/>
            <person name="Johnson E."/>
            <person name="Mukhopadhyay B."/>
            <person name="Anderson I."/>
            <person name="Woyke T."/>
        </authorList>
    </citation>
    <scope>NUCLEOTIDE SEQUENCE [LARGE SCALE GENOMIC DNA]</scope>
    <source>
        <strain evidence="2 3">6</strain>
    </source>
</reference>
<dbReference type="AlphaFoldDB" id="I5AXD7"/>
<keyword evidence="1" id="KW-0812">Transmembrane</keyword>
<evidence type="ECO:0000313" key="2">
    <source>
        <dbReference type="EMBL" id="EIM58460.1"/>
    </source>
</evidence>
<reference evidence="2 3" key="1">
    <citation type="submission" date="2010-08" db="EMBL/GenBank/DDBJ databases">
        <authorList>
            <consortium name="US DOE Joint Genome Institute (JGI-PGF)"/>
            <person name="Lucas S."/>
            <person name="Copeland A."/>
            <person name="Lapidus A."/>
            <person name="Cheng J.-F."/>
            <person name="Bruce D."/>
            <person name="Goodwin L."/>
            <person name="Pitluck S."/>
            <person name="Land M.L."/>
            <person name="Hauser L."/>
            <person name="Chang Y.-J."/>
            <person name="Anderson I.J."/>
            <person name="Johnson E."/>
            <person name="Mulhopadhyay B."/>
            <person name="Kyrpides N."/>
            <person name="Woyke T.J."/>
        </authorList>
    </citation>
    <scope>NUCLEOTIDE SEQUENCE [LARGE SCALE GENOMIC DNA]</scope>
    <source>
        <strain evidence="2 3">6</strain>
    </source>
</reference>
<keyword evidence="1" id="KW-0472">Membrane</keyword>
<proteinExistence type="predicted"/>
<dbReference type="HOGENOM" id="CLU_1072598_0_0_9"/>
<dbReference type="Proteomes" id="UP000005753">
    <property type="component" value="Chromosome"/>
</dbReference>
<keyword evidence="3" id="KW-1185">Reference proteome</keyword>